<reference evidence="1 2" key="1">
    <citation type="journal article" date="2021" name="Elife">
        <title>Chloroplast acquisition without the gene transfer in kleptoplastic sea slugs, Plakobranchus ocellatus.</title>
        <authorList>
            <person name="Maeda T."/>
            <person name="Takahashi S."/>
            <person name="Yoshida T."/>
            <person name="Shimamura S."/>
            <person name="Takaki Y."/>
            <person name="Nagai Y."/>
            <person name="Toyoda A."/>
            <person name="Suzuki Y."/>
            <person name="Arimoto A."/>
            <person name="Ishii H."/>
            <person name="Satoh N."/>
            <person name="Nishiyama T."/>
            <person name="Hasebe M."/>
            <person name="Maruyama T."/>
            <person name="Minagawa J."/>
            <person name="Obokata J."/>
            <person name="Shigenobu S."/>
        </authorList>
    </citation>
    <scope>NUCLEOTIDE SEQUENCE [LARGE SCALE GENOMIC DNA]</scope>
</reference>
<protein>
    <recommendedName>
        <fullName evidence="3">Reverse transcriptase zinc-binding domain-containing protein</fullName>
    </recommendedName>
</protein>
<gene>
    <name evidence="1" type="ORF">ElyMa_005842600</name>
</gene>
<organism evidence="1 2">
    <name type="scientific">Elysia marginata</name>
    <dbReference type="NCBI Taxonomy" id="1093978"/>
    <lineage>
        <taxon>Eukaryota</taxon>
        <taxon>Metazoa</taxon>
        <taxon>Spiralia</taxon>
        <taxon>Lophotrochozoa</taxon>
        <taxon>Mollusca</taxon>
        <taxon>Gastropoda</taxon>
        <taxon>Heterobranchia</taxon>
        <taxon>Euthyneura</taxon>
        <taxon>Panpulmonata</taxon>
        <taxon>Sacoglossa</taxon>
        <taxon>Placobranchoidea</taxon>
        <taxon>Plakobranchidae</taxon>
        <taxon>Elysia</taxon>
    </lineage>
</organism>
<evidence type="ECO:0000313" key="2">
    <source>
        <dbReference type="Proteomes" id="UP000762676"/>
    </source>
</evidence>
<accession>A0AAV4FYH5</accession>
<sequence>MRVNDSFLHGDIHRNWGPTSSCQLCDSPSETVQHVLFDCPALATWRPLHWDSVDRDNVLWGGKTDNELAVGVMRIFLKLAVGWLPDKRLVGLARSRRKGFFAVDAFAHPKRSYLCPADK</sequence>
<proteinExistence type="predicted"/>
<comment type="caution">
    <text evidence="1">The sequence shown here is derived from an EMBL/GenBank/DDBJ whole genome shotgun (WGS) entry which is preliminary data.</text>
</comment>
<dbReference type="Proteomes" id="UP000762676">
    <property type="component" value="Unassembled WGS sequence"/>
</dbReference>
<dbReference type="EMBL" id="BMAT01011731">
    <property type="protein sequence ID" value="GFR78144.1"/>
    <property type="molecule type" value="Genomic_DNA"/>
</dbReference>
<evidence type="ECO:0000313" key="1">
    <source>
        <dbReference type="EMBL" id="GFR78144.1"/>
    </source>
</evidence>
<evidence type="ECO:0008006" key="3">
    <source>
        <dbReference type="Google" id="ProtNLM"/>
    </source>
</evidence>
<keyword evidence="2" id="KW-1185">Reference proteome</keyword>
<name>A0AAV4FYH5_9GAST</name>
<dbReference type="AlphaFoldDB" id="A0AAV4FYH5"/>